<organism evidence="2 3">
    <name type="scientific">Tilletia caries</name>
    <name type="common">wheat bunt fungus</name>
    <dbReference type="NCBI Taxonomy" id="13290"/>
    <lineage>
        <taxon>Eukaryota</taxon>
        <taxon>Fungi</taxon>
        <taxon>Dikarya</taxon>
        <taxon>Basidiomycota</taxon>
        <taxon>Ustilaginomycotina</taxon>
        <taxon>Exobasidiomycetes</taxon>
        <taxon>Tilletiales</taxon>
        <taxon>Tilletiaceae</taxon>
        <taxon>Tilletia</taxon>
    </lineage>
</organism>
<gene>
    <name evidence="2" type="ORF">JKIAZH3_G4357</name>
</gene>
<evidence type="ECO:0000313" key="2">
    <source>
        <dbReference type="EMBL" id="CAD6910715.1"/>
    </source>
</evidence>
<sequence length="584" mass="64985">MSRADSTVSAELPGKIILLIMQHVFYRPPRREHPLKQFIRSTIDFQLLNWKVKLAVDAVIGFHFHAFPRPIHHGVHDFRAPFHPSVHDPVNDHRLYWDFFQGTEASRIPNLYELQQSLTRARLPLLHSVSIDLRAHEPITRSSLRLWKTMHVPRWVLSTTVLARMSVASYGIHELHIRLTAQQDHIDLVEEIVANNIHLRVIHIEVDSAVVNGRHIRPTIRLHKMFPHSRPRADIKRLVIRAPGCLVECFIGGRDLRVNLLDHLYRTSEFVLVCSGFNAVTPTFDWLNCLLQKMSRVQHLDIAVCEPDPRAANIPQVDLPYVHLRKLEKLSLQLLEVEGRFLRCIRAVSLYKLRIKSNIPLSDWLPCDDNHFPSLFIAHIQCKGPSAPRLSTLGVEERFFEQNLNKFHNWANVHSLPFLAYIKPYSRRRVSLPSSVASSDSDTESEDGSTTWSELSALSGSSSGSLDSSFTIGNSVSLESSSVLTFSGSPASSSTLSVSPFNGPGAADSSFPGHMPTASTSSVATPMPASIVTASNQDSVGHHSPLATFAHAVAGLAGDGSDSNSALTLGGSTSTPASKRMRMF</sequence>
<accession>A0ABN7IM20</accession>
<feature type="region of interest" description="Disordered" evidence="1">
    <location>
        <begin position="433"/>
        <end position="466"/>
    </location>
</feature>
<evidence type="ECO:0000313" key="3">
    <source>
        <dbReference type="Proteomes" id="UP000836402"/>
    </source>
</evidence>
<comment type="caution">
    <text evidence="2">The sequence shown here is derived from an EMBL/GenBank/DDBJ whole genome shotgun (WGS) entry which is preliminary data.</text>
</comment>
<feature type="compositionally biased region" description="Low complexity" evidence="1">
    <location>
        <begin position="448"/>
        <end position="466"/>
    </location>
</feature>
<reference evidence="2" key="1">
    <citation type="submission" date="2020-10" db="EMBL/GenBank/DDBJ databases">
        <authorList>
            <person name="Sedaghatjoo S."/>
        </authorList>
    </citation>
    <scope>NUCLEOTIDE SEQUENCE</scope>
    <source>
        <strain evidence="2">AZH3</strain>
    </source>
</reference>
<dbReference type="Proteomes" id="UP000836402">
    <property type="component" value="Unassembled WGS sequence"/>
</dbReference>
<feature type="compositionally biased region" description="Polar residues" evidence="1">
    <location>
        <begin position="561"/>
        <end position="577"/>
    </location>
</feature>
<evidence type="ECO:0000256" key="1">
    <source>
        <dbReference type="SAM" id="MobiDB-lite"/>
    </source>
</evidence>
<keyword evidence="3" id="KW-1185">Reference proteome</keyword>
<proteinExistence type="predicted"/>
<protein>
    <recommendedName>
        <fullName evidence="4">F-box domain-containing protein</fullName>
    </recommendedName>
</protein>
<dbReference type="EMBL" id="CAJHJG010001257">
    <property type="protein sequence ID" value="CAD6910715.1"/>
    <property type="molecule type" value="Genomic_DNA"/>
</dbReference>
<evidence type="ECO:0008006" key="4">
    <source>
        <dbReference type="Google" id="ProtNLM"/>
    </source>
</evidence>
<name>A0ABN7IM20_9BASI</name>
<feature type="region of interest" description="Disordered" evidence="1">
    <location>
        <begin position="560"/>
        <end position="584"/>
    </location>
</feature>